<dbReference type="Pfam" id="PF07748">
    <property type="entry name" value="Glyco_hydro_38C"/>
    <property type="match status" value="1"/>
</dbReference>
<dbReference type="PANTHER" id="PTHR46017:SF1">
    <property type="entry name" value="ALPHA-MANNOSIDASE 2C1"/>
    <property type="match status" value="1"/>
</dbReference>
<dbReference type="SUPFAM" id="SSF88688">
    <property type="entry name" value="Families 57/38 glycoside transferase middle domain"/>
    <property type="match status" value="1"/>
</dbReference>
<dbReference type="Pfam" id="PF17677">
    <property type="entry name" value="Glyco_hydro38C2"/>
    <property type="match status" value="1"/>
</dbReference>
<sequence>MRAAASWLLGLPVEQPTAYRRLRAIRERIWTRLAPLEASILTSPEPTPFGHWRPSDFRPLRPGTAWGHVFECGWIHLTGPAAADRRAEVLLGIRGESLVHDPTGTVVDATTTVYLQGDLPHPGGRFRTVRGVDTSHPIDLYADATHNGVLLWPVGRARFDGAHLAVRDDDAYALYFDVLTLTMLAGHTDDAALRGSLRAALDDAWRAFRADDLRAARASLAPALAGPATDPLEYTAVGHGHLDMAWLWPLRETHRKSARTYARQLASIERHPGFVYGTSQPQQLQWMRDQHPTLFARLEDAVAAGGVEAQGSFWIEPDTNLPSGESLIRQAIVGRRFWQRELGLTDAQLRLCWLPDTFGYSGALPQILRGTGMEWFQTIKLAWNEVNDFPHRTFRWAGIDGSEVLVHMPPEGDYNARAAADGLLKGLRQHPERDMGTALLVYGGGDGGGGPSEVHHEVLDREIGADGAGIAGLPRVRRGSASEFFSRLAEHDVPHRHDGELYLEKHQGTYTTQAATKRWNRTLERLLHDVEALAAALGPEVRERVRGELEPVWQEALLQQFHDILPGSSIARVHRESVAAFERLAGVVEARIASLIDDLPAADGVAALNLAPVARDEPIRVDGAWMRAVVPPYATAALVPEPEHPELVADASGLANGVLTVRFDDATGAIVSMVDADGVEHAGDGLNRLVLHRDPFQFPFDAWDISAKAAASPGRPLRVVERSWHVEGPRAVRRHVLEGPKVRIEQRVVLEAGSTLVRFETHVDWQQTHRMLRAEHRPTRYGDEALCEIQMGHIRRPTTERDSVERAQFEVVAHRWLAVEDEAGAGFAMLNDGKYGHRAKHGLLSLNLLRSPTFPDRTADRGEHAFTYAIRPYAPGALHEVIADGYRLQAPARVVRGRALAPLVRASSPGVVVETVAPAYDSDGTVVRVYESLGVATSTAIETSIPHRAAWRTDMLERRVDATGALAPHAEPADLSAVALRPFEIATFVLESP</sequence>
<dbReference type="SMART" id="SM00872">
    <property type="entry name" value="Alpha-mann_mid"/>
    <property type="match status" value="1"/>
</dbReference>
<organism evidence="6 7">
    <name type="scientific">Agrococcus jejuensis</name>
    <dbReference type="NCBI Taxonomy" id="399736"/>
    <lineage>
        <taxon>Bacteria</taxon>
        <taxon>Bacillati</taxon>
        <taxon>Actinomycetota</taxon>
        <taxon>Actinomycetes</taxon>
        <taxon>Micrococcales</taxon>
        <taxon>Microbacteriaceae</taxon>
        <taxon>Agrococcus</taxon>
    </lineage>
</organism>
<dbReference type="SUPFAM" id="SSF74650">
    <property type="entry name" value="Galactose mutarotase-like"/>
    <property type="match status" value="1"/>
</dbReference>
<dbReference type="Proteomes" id="UP000198822">
    <property type="component" value="Chromosome I"/>
</dbReference>
<dbReference type="Pfam" id="PF01074">
    <property type="entry name" value="Glyco_hydro_38N"/>
    <property type="match status" value="1"/>
</dbReference>
<dbReference type="GO" id="GO:0004559">
    <property type="term" value="F:alpha-mannosidase activity"/>
    <property type="evidence" value="ECO:0007669"/>
    <property type="project" value="InterPro"/>
</dbReference>
<keyword evidence="3" id="KW-0378">Hydrolase</keyword>
<evidence type="ECO:0000256" key="3">
    <source>
        <dbReference type="ARBA" id="ARBA00022801"/>
    </source>
</evidence>
<dbReference type="GO" id="GO:0046872">
    <property type="term" value="F:metal ion binding"/>
    <property type="evidence" value="ECO:0007669"/>
    <property type="project" value="UniProtKB-KW"/>
</dbReference>
<dbReference type="EMBL" id="LT629695">
    <property type="protein sequence ID" value="SDH40866.1"/>
    <property type="molecule type" value="Genomic_DNA"/>
</dbReference>
<protein>
    <submittedName>
        <fullName evidence="6">Alpha-mannosidase</fullName>
    </submittedName>
</protein>
<dbReference type="STRING" id="399736.SAMN04489720_1177"/>
<dbReference type="CDD" id="cd10789">
    <property type="entry name" value="GH38N_AMII_ER_cytosolic"/>
    <property type="match status" value="1"/>
</dbReference>
<name>A0A1G8C5Q6_9MICO</name>
<dbReference type="OrthoDB" id="9772207at2"/>
<dbReference type="InterPro" id="IPR000602">
    <property type="entry name" value="Glyco_hydro_38_N"/>
</dbReference>
<evidence type="ECO:0000313" key="6">
    <source>
        <dbReference type="EMBL" id="SDH40866.1"/>
    </source>
</evidence>
<evidence type="ECO:0000256" key="2">
    <source>
        <dbReference type="ARBA" id="ARBA00022723"/>
    </source>
</evidence>
<dbReference type="Pfam" id="PF09261">
    <property type="entry name" value="Alpha-mann_mid"/>
    <property type="match status" value="1"/>
</dbReference>
<keyword evidence="4" id="KW-0326">Glycosidase</keyword>
<feature type="domain" description="Glycoside hydrolase family 38 central" evidence="5">
    <location>
        <begin position="504"/>
        <end position="581"/>
    </location>
</feature>
<comment type="similarity">
    <text evidence="1">Belongs to the glycosyl hydrolase 38 family.</text>
</comment>
<dbReference type="Gene3D" id="1.20.1270.50">
    <property type="entry name" value="Glycoside hydrolase family 38, central domain"/>
    <property type="match status" value="1"/>
</dbReference>
<dbReference type="InterPro" id="IPR027291">
    <property type="entry name" value="Glyco_hydro_38_N_sf"/>
</dbReference>
<dbReference type="GO" id="GO:0009313">
    <property type="term" value="P:oligosaccharide catabolic process"/>
    <property type="evidence" value="ECO:0007669"/>
    <property type="project" value="TreeGrafter"/>
</dbReference>
<evidence type="ECO:0000259" key="5">
    <source>
        <dbReference type="SMART" id="SM00872"/>
    </source>
</evidence>
<keyword evidence="2" id="KW-0479">Metal-binding</keyword>
<dbReference type="AlphaFoldDB" id="A0A1G8C5Q6"/>
<dbReference type="GO" id="GO:0030246">
    <property type="term" value="F:carbohydrate binding"/>
    <property type="evidence" value="ECO:0007669"/>
    <property type="project" value="InterPro"/>
</dbReference>
<dbReference type="InterPro" id="IPR037094">
    <property type="entry name" value="Glyco_hydro_38_cen_sf"/>
</dbReference>
<accession>A0A1G8C5Q6</accession>
<evidence type="ECO:0000256" key="1">
    <source>
        <dbReference type="ARBA" id="ARBA00009792"/>
    </source>
</evidence>
<dbReference type="RefSeq" id="WP_157674686.1">
    <property type="nucleotide sequence ID" value="NZ_LT629695.1"/>
</dbReference>
<dbReference type="SUPFAM" id="SSF88713">
    <property type="entry name" value="Glycoside hydrolase/deacetylase"/>
    <property type="match status" value="1"/>
</dbReference>
<dbReference type="InterPro" id="IPR041147">
    <property type="entry name" value="GH38_C"/>
</dbReference>
<dbReference type="InterPro" id="IPR011682">
    <property type="entry name" value="Glyco_hydro_38_C"/>
</dbReference>
<dbReference type="InterPro" id="IPR011013">
    <property type="entry name" value="Gal_mutarotase_sf_dom"/>
</dbReference>
<proteinExistence type="inferred from homology"/>
<dbReference type="InterPro" id="IPR015341">
    <property type="entry name" value="Glyco_hydro_38_cen"/>
</dbReference>
<evidence type="ECO:0000313" key="7">
    <source>
        <dbReference type="Proteomes" id="UP000198822"/>
    </source>
</evidence>
<dbReference type="InterPro" id="IPR028995">
    <property type="entry name" value="Glyco_hydro_57/38_cen_sf"/>
</dbReference>
<reference evidence="7" key="1">
    <citation type="submission" date="2016-10" db="EMBL/GenBank/DDBJ databases">
        <authorList>
            <person name="Varghese N."/>
            <person name="Submissions S."/>
        </authorList>
    </citation>
    <scope>NUCLEOTIDE SEQUENCE [LARGE SCALE GENOMIC DNA]</scope>
    <source>
        <strain evidence="7">DSM 22002</strain>
    </source>
</reference>
<dbReference type="PANTHER" id="PTHR46017">
    <property type="entry name" value="ALPHA-MANNOSIDASE 2C1"/>
    <property type="match status" value="1"/>
</dbReference>
<evidence type="ECO:0000256" key="4">
    <source>
        <dbReference type="ARBA" id="ARBA00023295"/>
    </source>
</evidence>
<dbReference type="FunFam" id="1.20.1270.50:FF:000004">
    <property type="entry name" value="alpha-mannosidase 2C1 isoform X1"/>
    <property type="match status" value="1"/>
</dbReference>
<keyword evidence="7" id="KW-1185">Reference proteome</keyword>
<dbReference type="Gene3D" id="3.20.110.10">
    <property type="entry name" value="Glycoside hydrolase 38, N terminal domain"/>
    <property type="match status" value="1"/>
</dbReference>
<dbReference type="Gene3D" id="2.70.98.30">
    <property type="entry name" value="Golgi alpha-mannosidase II, domain 4"/>
    <property type="match status" value="1"/>
</dbReference>
<dbReference type="GO" id="GO:0006013">
    <property type="term" value="P:mannose metabolic process"/>
    <property type="evidence" value="ECO:0007669"/>
    <property type="project" value="InterPro"/>
</dbReference>
<dbReference type="InterPro" id="IPR011330">
    <property type="entry name" value="Glyco_hydro/deAcase_b/a-brl"/>
</dbReference>
<gene>
    <name evidence="6" type="ORF">SAMN04489720_1177</name>
</gene>